<dbReference type="GO" id="GO:0008537">
    <property type="term" value="C:proteasome activator complex"/>
    <property type="evidence" value="ECO:0007669"/>
    <property type="project" value="InterPro"/>
</dbReference>
<dbReference type="Proteomes" id="UP000828236">
    <property type="component" value="Unassembled WGS sequence"/>
</dbReference>
<name>A0A9D4P9D3_DERFA</name>
<dbReference type="InterPro" id="IPR036252">
    <property type="entry name" value="Proteasome_activ_sf"/>
</dbReference>
<comment type="caution">
    <text evidence="2">The sequence shown here is derived from an EMBL/GenBank/DDBJ whole genome shotgun (WGS) entry which is preliminary data.</text>
</comment>
<dbReference type="EMBL" id="SDOV01000001">
    <property type="protein sequence ID" value="KAH7645470.1"/>
    <property type="molecule type" value="Genomic_DNA"/>
</dbReference>
<organism evidence="2">
    <name type="scientific">Dermatophagoides farinae</name>
    <name type="common">American house dust mite</name>
    <dbReference type="NCBI Taxonomy" id="6954"/>
    <lineage>
        <taxon>Eukaryota</taxon>
        <taxon>Metazoa</taxon>
        <taxon>Ecdysozoa</taxon>
        <taxon>Arthropoda</taxon>
        <taxon>Chelicerata</taxon>
        <taxon>Arachnida</taxon>
        <taxon>Acari</taxon>
        <taxon>Acariformes</taxon>
        <taxon>Sarcoptiformes</taxon>
        <taxon>Astigmata</taxon>
        <taxon>Psoroptidia</taxon>
        <taxon>Analgoidea</taxon>
        <taxon>Pyroglyphidae</taxon>
        <taxon>Dermatophagoidinae</taxon>
        <taxon>Dermatophagoides</taxon>
    </lineage>
</organism>
<gene>
    <name evidence="2" type="ORF">HUG17_1008</name>
</gene>
<proteinExistence type="predicted"/>
<sequence length="319" mass="38316">MNRTNEDDEKKKKMNRSKPVDRYNGGGLYNFRLNICGSPKITKLRFQYIIKPFRLLFEQFPQNIRELKAMIDDHHSRCGDYYHTNNNCHQSETNLENDHHSTITMMTISKATKMSKMFLLNQNSKQQPKANDGHMLNDCNVDDEKNLKQQQQQYCNYNYHHLPLFLTYNGYIDSDKDLMAILESLQKYEDFYLDWSDSFIRSIQLCRPSMFTVNNKISNAPQHSQQMIDIETKDYCRDMVEEFAHSIQAFSNFQSSLHNRFHMIVKMQRNPHLIDYQTHFSIGMRQIFYDLYAKQRQLYYYYQLTYDLIAKNCQKFITY</sequence>
<reference evidence="2" key="1">
    <citation type="submission" date="2020-06" db="EMBL/GenBank/DDBJ databases">
        <authorList>
            <person name="Ji K."/>
            <person name="Li J."/>
        </authorList>
    </citation>
    <scope>NUCLEOTIDE SEQUENCE</scope>
    <source>
        <strain evidence="2">JKM2019</strain>
        <tissue evidence="2">Whole body</tissue>
    </source>
</reference>
<feature type="region of interest" description="Disordered" evidence="1">
    <location>
        <begin position="1"/>
        <end position="21"/>
    </location>
</feature>
<evidence type="ECO:0000256" key="1">
    <source>
        <dbReference type="SAM" id="MobiDB-lite"/>
    </source>
</evidence>
<accession>A0A9D4P9D3</accession>
<dbReference type="AlphaFoldDB" id="A0A9D4P9D3"/>
<protein>
    <submittedName>
        <fullName evidence="2">Uncharacterized protein</fullName>
    </submittedName>
</protein>
<evidence type="ECO:0000313" key="2">
    <source>
        <dbReference type="EMBL" id="KAH7645470.1"/>
    </source>
</evidence>
<feature type="compositionally biased region" description="Basic and acidic residues" evidence="1">
    <location>
        <begin position="1"/>
        <end position="11"/>
    </location>
</feature>
<dbReference type="SUPFAM" id="SSF47216">
    <property type="entry name" value="Proteasome activator"/>
    <property type="match status" value="1"/>
</dbReference>
<reference evidence="2" key="2">
    <citation type="journal article" date="2021" name="World Allergy Organ. J.">
        <title>Chromosome-level assembly of Dermatophagoides farinae genome and transcriptome reveals two novel allergens Der f 37 and Der f 39.</title>
        <authorList>
            <person name="Chen J."/>
            <person name="Cai Z."/>
            <person name="Fan D."/>
            <person name="Hu J."/>
            <person name="Hou Y."/>
            <person name="He Y."/>
            <person name="Zhang Z."/>
            <person name="Zhao Z."/>
            <person name="Gao P."/>
            <person name="Hu W."/>
            <person name="Sun J."/>
            <person name="Li J."/>
            <person name="Ji K."/>
        </authorList>
    </citation>
    <scope>NUCLEOTIDE SEQUENCE</scope>
    <source>
        <strain evidence="2">JKM2019</strain>
    </source>
</reference>